<sequence>MAEINVTPLVDVMLVLLIIFMVAAPLMTVGVPVDLPKTQAAALNQEQEPLTITVNPEGRIFLQETEVQAENLVPQLQAIMQNQPQGQPERRIFVRGDRSIAYGRIMEVMGIVSSAGFSRVALLAEQPAGQPARGPAPARQGAPQR</sequence>
<evidence type="ECO:0000256" key="7">
    <source>
        <dbReference type="ARBA" id="ARBA00022989"/>
    </source>
</evidence>
<keyword evidence="10" id="KW-0653">Protein transport</keyword>
<dbReference type="EMBL" id="JAGIZB010000014">
    <property type="protein sequence ID" value="MBP0446192.1"/>
    <property type="molecule type" value="Genomic_DNA"/>
</dbReference>
<evidence type="ECO:0000256" key="11">
    <source>
        <dbReference type="SAM" id="MobiDB-lite"/>
    </source>
</evidence>
<keyword evidence="4" id="KW-0997">Cell inner membrane</keyword>
<evidence type="ECO:0000256" key="3">
    <source>
        <dbReference type="ARBA" id="ARBA00022475"/>
    </source>
</evidence>
<evidence type="ECO:0000256" key="12">
    <source>
        <dbReference type="SAM" id="Phobius"/>
    </source>
</evidence>
<evidence type="ECO:0000313" key="14">
    <source>
        <dbReference type="Proteomes" id="UP000681594"/>
    </source>
</evidence>
<evidence type="ECO:0000256" key="2">
    <source>
        <dbReference type="ARBA" id="ARBA00005811"/>
    </source>
</evidence>
<comment type="subcellular location">
    <subcellularLocation>
        <location evidence="1">Cell membrane</location>
        <topology evidence="1">Single-pass membrane protein</topology>
    </subcellularLocation>
    <subcellularLocation>
        <location evidence="10">Cell membrane</location>
        <topology evidence="10">Single-pass type II membrane protein</topology>
    </subcellularLocation>
</comment>
<keyword evidence="7 12" id="KW-1133">Transmembrane helix</keyword>
<evidence type="ECO:0000256" key="5">
    <source>
        <dbReference type="ARBA" id="ARBA00022618"/>
    </source>
</evidence>
<comment type="caution">
    <text evidence="13">The sequence shown here is derived from an EMBL/GenBank/DDBJ whole genome shotgun (WGS) entry which is preliminary data.</text>
</comment>
<dbReference type="InterPro" id="IPR014168">
    <property type="entry name" value="Tol-Pal_TolR"/>
</dbReference>
<dbReference type="PANTHER" id="PTHR30558">
    <property type="entry name" value="EXBD MEMBRANE COMPONENT OF PMF-DRIVEN MACROMOLECULE IMPORT SYSTEM"/>
    <property type="match status" value="1"/>
</dbReference>
<reference evidence="13 14" key="1">
    <citation type="submission" date="2021-03" db="EMBL/GenBank/DDBJ databases">
        <authorList>
            <person name="So Y."/>
        </authorList>
    </citation>
    <scope>NUCLEOTIDE SEQUENCE [LARGE SCALE GENOMIC DNA]</scope>
    <source>
        <strain evidence="13 14">SSH11</strain>
    </source>
</reference>
<evidence type="ECO:0000256" key="8">
    <source>
        <dbReference type="ARBA" id="ARBA00023136"/>
    </source>
</evidence>
<comment type="similarity">
    <text evidence="2 10">Belongs to the ExbD/TolR family.</text>
</comment>
<evidence type="ECO:0000313" key="13">
    <source>
        <dbReference type="EMBL" id="MBP0446192.1"/>
    </source>
</evidence>
<accession>A0ABS4AGN9</accession>
<proteinExistence type="inferred from homology"/>
<gene>
    <name evidence="13" type="primary">tolR</name>
    <name evidence="13" type="ORF">J8J14_15570</name>
</gene>
<evidence type="ECO:0000256" key="1">
    <source>
        <dbReference type="ARBA" id="ARBA00004162"/>
    </source>
</evidence>
<keyword evidence="6 10" id="KW-0812">Transmembrane</keyword>
<protein>
    <submittedName>
        <fullName evidence="13">Protein TolR</fullName>
    </submittedName>
</protein>
<dbReference type="InterPro" id="IPR003400">
    <property type="entry name" value="ExbD"/>
</dbReference>
<evidence type="ECO:0000256" key="9">
    <source>
        <dbReference type="ARBA" id="ARBA00023306"/>
    </source>
</evidence>
<keyword evidence="14" id="KW-1185">Reference proteome</keyword>
<dbReference type="PANTHER" id="PTHR30558:SF7">
    <property type="entry name" value="TOL-PAL SYSTEM PROTEIN TOLR"/>
    <property type="match status" value="1"/>
</dbReference>
<dbReference type="Gene3D" id="3.30.420.270">
    <property type="match status" value="1"/>
</dbReference>
<keyword evidence="10" id="KW-0813">Transport</keyword>
<dbReference type="Proteomes" id="UP000681594">
    <property type="component" value="Unassembled WGS sequence"/>
</dbReference>
<feature type="transmembrane region" description="Helical" evidence="12">
    <location>
        <begin position="12"/>
        <end position="33"/>
    </location>
</feature>
<evidence type="ECO:0000256" key="6">
    <source>
        <dbReference type="ARBA" id="ARBA00022692"/>
    </source>
</evidence>
<evidence type="ECO:0000256" key="4">
    <source>
        <dbReference type="ARBA" id="ARBA00022519"/>
    </source>
</evidence>
<evidence type="ECO:0000256" key="10">
    <source>
        <dbReference type="RuleBase" id="RU003879"/>
    </source>
</evidence>
<name>A0ABS4AGN9_9PROT</name>
<dbReference type="NCBIfam" id="TIGR02801">
    <property type="entry name" value="tolR"/>
    <property type="match status" value="1"/>
</dbReference>
<dbReference type="Pfam" id="PF02472">
    <property type="entry name" value="ExbD"/>
    <property type="match status" value="1"/>
</dbReference>
<keyword evidence="9" id="KW-0131">Cell cycle</keyword>
<feature type="region of interest" description="Disordered" evidence="11">
    <location>
        <begin position="126"/>
        <end position="145"/>
    </location>
</feature>
<keyword evidence="8 12" id="KW-0472">Membrane</keyword>
<keyword evidence="3" id="KW-1003">Cell membrane</keyword>
<keyword evidence="5" id="KW-0132">Cell division</keyword>
<organism evidence="13 14">
    <name type="scientific">Pararoseomonas baculiformis</name>
    <dbReference type="NCBI Taxonomy" id="2820812"/>
    <lineage>
        <taxon>Bacteria</taxon>
        <taxon>Pseudomonadati</taxon>
        <taxon>Pseudomonadota</taxon>
        <taxon>Alphaproteobacteria</taxon>
        <taxon>Acetobacterales</taxon>
        <taxon>Acetobacteraceae</taxon>
        <taxon>Pararoseomonas</taxon>
    </lineage>
</organism>